<comment type="caution">
    <text evidence="1">The sequence shown here is derived from an EMBL/GenBank/DDBJ whole genome shotgun (WGS) entry which is preliminary data.</text>
</comment>
<evidence type="ECO:0000313" key="2">
    <source>
        <dbReference type="Proteomes" id="UP001495910"/>
    </source>
</evidence>
<protein>
    <submittedName>
        <fullName evidence="1">Uncharacterized protein</fullName>
    </submittedName>
</protein>
<reference evidence="1 2" key="1">
    <citation type="submission" date="2024-02" db="EMBL/GenBank/DDBJ databases">
        <title>Draft genome sequence of Collimonas sp. strain H4R21, an effective mineral-weathering bacterial strain isolated from the beech rhizosphere.</title>
        <authorList>
            <person name="Morin E."/>
            <person name="Uroz S."/>
            <person name="Leveau J.H.J."/>
            <person name="Kumar R."/>
            <person name="Rey M.W."/>
            <person name="Pham J."/>
        </authorList>
    </citation>
    <scope>NUCLEOTIDE SEQUENCE [LARGE SCALE GENOMIC DNA]</scope>
    <source>
        <strain evidence="1 2">H4R21</strain>
    </source>
</reference>
<dbReference type="Proteomes" id="UP001495910">
    <property type="component" value="Unassembled WGS sequence"/>
</dbReference>
<organism evidence="1 2">
    <name type="scientific">Collimonas rhizosphaerae</name>
    <dbReference type="NCBI Taxonomy" id="3126357"/>
    <lineage>
        <taxon>Bacteria</taxon>
        <taxon>Pseudomonadati</taxon>
        <taxon>Pseudomonadota</taxon>
        <taxon>Betaproteobacteria</taxon>
        <taxon>Burkholderiales</taxon>
        <taxon>Oxalobacteraceae</taxon>
        <taxon>Collimonas</taxon>
    </lineage>
</organism>
<sequence length="269" mass="30394">MKEEPCRIANQKVQAHNSAISPPSSLAALESVCVMRKTSFISVKYLAEKEFLRYDLLMQIADEKTISQWRPSDLKLASVALLDMTIFAAREPLPANCVCIWISESPAYPGRKGDMTLLPNFGVSDLINALDRAALRLLDMKAANDSPDIESEPLSQKTYRISKWVSLEHGFSTLRFQKILAIMTKQDISWGWLLTYGGLTERDAMLFLGELRKKSALVERNKMFLVHDRIAHASRPISLEQHEGGVGLFVKKINQWLGRTRSQELEKTS</sequence>
<dbReference type="EMBL" id="JBANDC010000001">
    <property type="protein sequence ID" value="MEM4985820.1"/>
    <property type="molecule type" value="Genomic_DNA"/>
</dbReference>
<keyword evidence="2" id="KW-1185">Reference proteome</keyword>
<accession>A0ABU9PPA2</accession>
<proteinExistence type="predicted"/>
<dbReference type="RefSeq" id="WP_342827723.1">
    <property type="nucleotide sequence ID" value="NZ_JBANDC010000001.1"/>
</dbReference>
<gene>
    <name evidence="1" type="ORF">V8G57_00320</name>
</gene>
<evidence type="ECO:0000313" key="1">
    <source>
        <dbReference type="EMBL" id="MEM4985820.1"/>
    </source>
</evidence>
<name>A0ABU9PPA2_9BURK</name>